<dbReference type="InterPro" id="IPR005061">
    <property type="entry name" value="Ist1"/>
</dbReference>
<evidence type="ECO:0000313" key="4">
    <source>
        <dbReference type="EMBL" id="GFY80421.1"/>
    </source>
</evidence>
<dbReference type="InterPro" id="IPR035979">
    <property type="entry name" value="RBD_domain_sf"/>
</dbReference>
<feature type="compositionally biased region" description="Basic and acidic residues" evidence="3">
    <location>
        <begin position="711"/>
        <end position="731"/>
    </location>
</feature>
<comment type="similarity">
    <text evidence="1">Belongs to the IST1 family.</text>
</comment>
<feature type="compositionally biased region" description="Polar residues" evidence="3">
    <location>
        <begin position="561"/>
        <end position="570"/>
    </location>
</feature>
<dbReference type="GO" id="GO:0003676">
    <property type="term" value="F:nucleic acid binding"/>
    <property type="evidence" value="ECO:0007669"/>
    <property type="project" value="InterPro"/>
</dbReference>
<organism evidence="4 5">
    <name type="scientific">Actinidia rufa</name>
    <dbReference type="NCBI Taxonomy" id="165716"/>
    <lineage>
        <taxon>Eukaryota</taxon>
        <taxon>Viridiplantae</taxon>
        <taxon>Streptophyta</taxon>
        <taxon>Embryophyta</taxon>
        <taxon>Tracheophyta</taxon>
        <taxon>Spermatophyta</taxon>
        <taxon>Magnoliopsida</taxon>
        <taxon>eudicotyledons</taxon>
        <taxon>Gunneridae</taxon>
        <taxon>Pentapetalae</taxon>
        <taxon>asterids</taxon>
        <taxon>Ericales</taxon>
        <taxon>Actinidiaceae</taxon>
        <taxon>Actinidia</taxon>
    </lineage>
</organism>
<dbReference type="GO" id="GO:0015031">
    <property type="term" value="P:protein transport"/>
    <property type="evidence" value="ECO:0007669"/>
    <property type="project" value="InterPro"/>
</dbReference>
<evidence type="ECO:0000256" key="3">
    <source>
        <dbReference type="SAM" id="MobiDB-lite"/>
    </source>
</evidence>
<feature type="region of interest" description="Disordered" evidence="3">
    <location>
        <begin position="990"/>
        <end position="1017"/>
    </location>
</feature>
<feature type="compositionally biased region" description="Basic and acidic residues" evidence="3">
    <location>
        <begin position="601"/>
        <end position="620"/>
    </location>
</feature>
<feature type="region of interest" description="Disordered" evidence="3">
    <location>
        <begin position="955"/>
        <end position="974"/>
    </location>
</feature>
<accession>A0A7J0E1Q4</accession>
<feature type="compositionally biased region" description="Acidic residues" evidence="3">
    <location>
        <begin position="909"/>
        <end position="919"/>
    </location>
</feature>
<dbReference type="PANTHER" id="PTHR12161:SF13">
    <property type="entry name" value="REGULATOR OF VPS4 ACTIVITY IN THE MVB PATHWAY PROTEIN"/>
    <property type="match status" value="1"/>
</dbReference>
<evidence type="ECO:0000313" key="5">
    <source>
        <dbReference type="Proteomes" id="UP000585474"/>
    </source>
</evidence>
<feature type="coiled-coil region" evidence="2">
    <location>
        <begin position="244"/>
        <end position="288"/>
    </location>
</feature>
<feature type="region of interest" description="Disordered" evidence="3">
    <location>
        <begin position="464"/>
        <end position="484"/>
    </location>
</feature>
<evidence type="ECO:0000256" key="2">
    <source>
        <dbReference type="SAM" id="Coils"/>
    </source>
</evidence>
<sequence length="1208" mass="133709">MAPPVPALLPGGAVPGNVGLHVPLCYTWTRHHCRAIRRPLNNARNAPKHASFRDTTGGAVYLAPVHALSLMPARAMTQQTIAPLFSSVVAAIGGHYTGTGDAIVHVYINHEKKFAFVEMRAVEEASNAMALDGIVFEGVSVRVRRPTYYDPSLAAALGPSQPRPHLNLAAVRLTSGTRVFVGGLPYYFTEAQIRELLDSFSNEPGNTEHESILAQAQQNIAVQKMTLQAGGVNLPEIGLCAYQLQRLQLNNNSLKLALSRLKNKKEVVKQLKRELSRLTQLLEATSLKIGAIDWFLRNCPIDLKEAITSVVFASPRCADIPELQDERKHFTAKYGKESISAAVELRPDCGVSRMLVEKLSAKAPDGQTKLKILTAIAEEHNVKWDPKSFGEKELKPPDDLLNGPNTFEKASKMMHTEPPIVQPPLQAQVPPSPVQTNNVPVNFGNNASSSTNSQNFVATDVGGPQTTVPAASHHGMGPPGAGSEGMEVRHSYYEDESAFSSHGQGWNMEFKDATSAAQAAAESAERARMSARASAELSSCGKITKQYSIESQKSLFHRITENPQKQTDQIDNYKHDSPDEAAENVYSDGRGSNKKPGRSASIDEDKFTNDFRKGDRNPQRSLFEEEAVKADKSPVCSGMSMKKLSVGSEDEFVSGQQGGLQPDNFNYFAEERITKQASIASSRAHSSNCEASKNVYSNGCGSNKKLGRSASIDEDKFTNDFRKGDKNPQRSLFEEEAVKADKSPVYSGMSMKKQSVGSEDEFMSGQQGGLQPDNFNYFAEERITKQASSVFSRSHSSNCGDGYDVSPSRHPKFEIDGGEDPFVAIDQGIVHRDTESRSYSISPPKEPHSHLSVNTDTWSSTQSNRRSDKLFSSASHVSAEWQSPPVFDESLTKSSISSPPHEVLPVTYDESEGLSWESEDELHRSRLGWKTEPSSPPHEENIFFGDLDDFQSESHGLTGSFHTEKGDSGSNRKQNLYYSFDDEELVEISSENNQRTDFSGQSRRKFGFDEKPSRQLSKLTKPQIISNDKASEPFYNQVEESITKQASREFPLVHIQATAVMVMMFHLLDIRSLKLMVVRTILLSNRRSDKLFSSESHVSAEWHSLAVFDESLTKSSISSPTHEVLPVTYDEPEGLSWESEDELRESRLGQKTEPSSLPRKENIFFGDPDDFQSESHGLTRSFRTEKGDLGSNRKQNLHYSFDVKSWSR</sequence>
<feature type="region of interest" description="Disordered" evidence="3">
    <location>
        <begin position="789"/>
        <end position="919"/>
    </location>
</feature>
<dbReference type="Gene3D" id="1.20.1260.60">
    <property type="entry name" value="Vacuolar protein sorting-associated protein Ist1"/>
    <property type="match status" value="1"/>
</dbReference>
<comment type="caution">
    <text evidence="4">The sequence shown here is derived from an EMBL/GenBank/DDBJ whole genome shotgun (WGS) entry which is preliminary data.</text>
</comment>
<keyword evidence="2" id="KW-0175">Coiled coil</keyword>
<dbReference type="SUPFAM" id="SSF54928">
    <property type="entry name" value="RNA-binding domain, RBD"/>
    <property type="match status" value="1"/>
</dbReference>
<dbReference type="EMBL" id="BJWL01000001">
    <property type="protein sequence ID" value="GFY80421.1"/>
    <property type="molecule type" value="Genomic_DNA"/>
</dbReference>
<dbReference type="AlphaFoldDB" id="A0A7J0E1Q4"/>
<feature type="compositionally biased region" description="Polar residues" evidence="3">
    <location>
        <begin position="851"/>
        <end position="876"/>
    </location>
</feature>
<dbReference type="Gene3D" id="3.30.70.330">
    <property type="match status" value="2"/>
</dbReference>
<proteinExistence type="inferred from homology"/>
<dbReference type="Pfam" id="PF03398">
    <property type="entry name" value="Ist1"/>
    <property type="match status" value="1"/>
</dbReference>
<evidence type="ECO:0000256" key="1">
    <source>
        <dbReference type="ARBA" id="ARBA00005536"/>
    </source>
</evidence>
<feature type="region of interest" description="Disordered" evidence="3">
    <location>
        <begin position="1140"/>
        <end position="1194"/>
    </location>
</feature>
<protein>
    <submittedName>
        <fullName evidence="4">U2 snRNP auxilliary factor, large subunit, splicing factor</fullName>
    </submittedName>
</protein>
<reference evidence="4 5" key="1">
    <citation type="submission" date="2019-07" db="EMBL/GenBank/DDBJ databases">
        <title>De Novo Assembly of kiwifruit Actinidia rufa.</title>
        <authorList>
            <person name="Sugita-Konishi S."/>
            <person name="Sato K."/>
            <person name="Mori E."/>
            <person name="Abe Y."/>
            <person name="Kisaki G."/>
            <person name="Hamano K."/>
            <person name="Suezawa K."/>
            <person name="Otani M."/>
            <person name="Fukuda T."/>
            <person name="Manabe T."/>
            <person name="Gomi K."/>
            <person name="Tabuchi M."/>
            <person name="Akimitsu K."/>
            <person name="Kataoka I."/>
        </authorList>
    </citation>
    <scope>NUCLEOTIDE SEQUENCE [LARGE SCALE GENOMIC DNA]</scope>
    <source>
        <strain evidence="5">cv. Fuchu</strain>
    </source>
</reference>
<dbReference type="Proteomes" id="UP000585474">
    <property type="component" value="Unassembled WGS sequence"/>
</dbReference>
<keyword evidence="5" id="KW-1185">Reference proteome</keyword>
<feature type="compositionally biased region" description="Polar residues" evidence="3">
    <location>
        <begin position="789"/>
        <end position="799"/>
    </location>
</feature>
<feature type="compositionally biased region" description="Polar residues" evidence="3">
    <location>
        <begin position="990"/>
        <end position="1001"/>
    </location>
</feature>
<feature type="region of interest" description="Disordered" evidence="3">
    <location>
        <begin position="704"/>
        <end position="731"/>
    </location>
</feature>
<dbReference type="OrthoDB" id="29853at2759"/>
<dbReference type="PANTHER" id="PTHR12161">
    <property type="entry name" value="IST1 FAMILY MEMBER"/>
    <property type="match status" value="1"/>
</dbReference>
<dbReference type="InterPro" id="IPR042277">
    <property type="entry name" value="IST1-like"/>
</dbReference>
<name>A0A7J0E1Q4_9ERIC</name>
<dbReference type="InterPro" id="IPR012677">
    <property type="entry name" value="Nucleotide-bd_a/b_plait_sf"/>
</dbReference>
<feature type="region of interest" description="Disordered" evidence="3">
    <location>
        <begin position="560"/>
        <end position="620"/>
    </location>
</feature>
<feature type="region of interest" description="Disordered" evidence="3">
    <location>
        <begin position="744"/>
        <end position="769"/>
    </location>
</feature>
<gene>
    <name evidence="4" type="ORF">Acr_01g0002300</name>
</gene>